<keyword evidence="2" id="KW-1185">Reference proteome</keyword>
<sequence>MPGVQSNTKPALLTLQIPSILEEFEAPKLLSPLPISPPADARQSRLSSHLATNSCIDLNKKLRILKIERSS</sequence>
<dbReference type="AlphaFoldDB" id="A0AAW1I920"/>
<evidence type="ECO:0000313" key="2">
    <source>
        <dbReference type="Proteomes" id="UP001458880"/>
    </source>
</evidence>
<evidence type="ECO:0000313" key="1">
    <source>
        <dbReference type="EMBL" id="KAK9685644.1"/>
    </source>
</evidence>
<dbReference type="EMBL" id="JASPKY010000763">
    <property type="protein sequence ID" value="KAK9685644.1"/>
    <property type="molecule type" value="Genomic_DNA"/>
</dbReference>
<reference evidence="1 2" key="1">
    <citation type="journal article" date="2024" name="BMC Genomics">
        <title>De novo assembly and annotation of Popillia japonica's genome with initial clues to its potential as an invasive pest.</title>
        <authorList>
            <person name="Cucini C."/>
            <person name="Boschi S."/>
            <person name="Funari R."/>
            <person name="Cardaioli E."/>
            <person name="Iannotti N."/>
            <person name="Marturano G."/>
            <person name="Paoli F."/>
            <person name="Bruttini M."/>
            <person name="Carapelli A."/>
            <person name="Frati F."/>
            <person name="Nardi F."/>
        </authorList>
    </citation>
    <scope>NUCLEOTIDE SEQUENCE [LARGE SCALE GENOMIC DNA]</scope>
    <source>
        <strain evidence="1">DMR45628</strain>
    </source>
</reference>
<dbReference type="Proteomes" id="UP001458880">
    <property type="component" value="Unassembled WGS sequence"/>
</dbReference>
<comment type="caution">
    <text evidence="1">The sequence shown here is derived from an EMBL/GenBank/DDBJ whole genome shotgun (WGS) entry which is preliminary data.</text>
</comment>
<gene>
    <name evidence="1" type="ORF">QE152_g37884</name>
</gene>
<protein>
    <submittedName>
        <fullName evidence="1">Uncharacterized protein</fullName>
    </submittedName>
</protein>
<accession>A0AAW1I920</accession>
<organism evidence="1 2">
    <name type="scientific">Popillia japonica</name>
    <name type="common">Japanese beetle</name>
    <dbReference type="NCBI Taxonomy" id="7064"/>
    <lineage>
        <taxon>Eukaryota</taxon>
        <taxon>Metazoa</taxon>
        <taxon>Ecdysozoa</taxon>
        <taxon>Arthropoda</taxon>
        <taxon>Hexapoda</taxon>
        <taxon>Insecta</taxon>
        <taxon>Pterygota</taxon>
        <taxon>Neoptera</taxon>
        <taxon>Endopterygota</taxon>
        <taxon>Coleoptera</taxon>
        <taxon>Polyphaga</taxon>
        <taxon>Scarabaeiformia</taxon>
        <taxon>Scarabaeidae</taxon>
        <taxon>Rutelinae</taxon>
        <taxon>Popillia</taxon>
    </lineage>
</organism>
<name>A0AAW1I920_POPJA</name>
<proteinExistence type="predicted"/>